<sequence length="386" mass="40980">MMTMMGGAAVAPSLPGISATFSTYPESVIAMIITLPPLAIVLTGWCIGIICDRVGKVKPLMISLAFFALFGSSGVYLSSLEMILVGRAMLGVAIAGIMTTTNALIAAYYTGPERAKVIGYQTAGMGIGAIVLETSGGYLASIDWRAAFYIYLIALLFIPGILWTMKEPEQIERSSQKTGTEFENASVSSIHWGHIALIYLATFSVMLIFYMIPTKLPYLLQASGITSTIISGVLLGIAGFSQGFSALSCSRFNARFSRQIILALGFSLMAIGALIIGTMPDLAFLIGGLILTGIGMGFIITMLIGWLGDLSPVHRYGTAFGLFSMFLYLGQFMSGFVAQPLIDFGGSYGALFVYSGLYSIVLAAVFAFFAIGPKVLAKSGKNPVDS</sequence>
<evidence type="ECO:0000313" key="10">
    <source>
        <dbReference type="Proteomes" id="UP001143747"/>
    </source>
</evidence>
<dbReference type="PANTHER" id="PTHR23517:SF3">
    <property type="entry name" value="INTEGRAL MEMBRANE TRANSPORT PROTEIN"/>
    <property type="match status" value="1"/>
</dbReference>
<evidence type="ECO:0000256" key="1">
    <source>
        <dbReference type="ARBA" id="ARBA00004651"/>
    </source>
</evidence>
<dbReference type="SUPFAM" id="SSF103473">
    <property type="entry name" value="MFS general substrate transporter"/>
    <property type="match status" value="1"/>
</dbReference>
<evidence type="ECO:0000256" key="3">
    <source>
        <dbReference type="ARBA" id="ARBA00022475"/>
    </source>
</evidence>
<keyword evidence="2" id="KW-0813">Transport</keyword>
<feature type="transmembrane region" description="Helical" evidence="7">
    <location>
        <begin position="146"/>
        <end position="165"/>
    </location>
</feature>
<accession>A0A9Q4PVM4</accession>
<feature type="transmembrane region" description="Helical" evidence="7">
    <location>
        <begin position="28"/>
        <end position="48"/>
    </location>
</feature>
<comment type="subcellular location">
    <subcellularLocation>
        <location evidence="1">Cell membrane</location>
        <topology evidence="1">Multi-pass membrane protein</topology>
    </subcellularLocation>
</comment>
<dbReference type="AlphaFoldDB" id="A0A9Q4PVM4"/>
<feature type="transmembrane region" description="Helical" evidence="7">
    <location>
        <begin position="319"/>
        <end position="342"/>
    </location>
</feature>
<feature type="transmembrane region" description="Helical" evidence="7">
    <location>
        <begin position="218"/>
        <end position="240"/>
    </location>
</feature>
<evidence type="ECO:0000313" key="9">
    <source>
        <dbReference type="EMBL" id="MDE4907719.1"/>
    </source>
</evidence>
<dbReference type="PANTHER" id="PTHR23517">
    <property type="entry name" value="RESISTANCE PROTEIN MDTM, PUTATIVE-RELATED-RELATED"/>
    <property type="match status" value="1"/>
</dbReference>
<evidence type="ECO:0000256" key="2">
    <source>
        <dbReference type="ARBA" id="ARBA00022448"/>
    </source>
</evidence>
<dbReference type="Pfam" id="PF07690">
    <property type="entry name" value="MFS_1"/>
    <property type="match status" value="1"/>
</dbReference>
<evidence type="ECO:0000259" key="8">
    <source>
        <dbReference type="PROSITE" id="PS50850"/>
    </source>
</evidence>
<keyword evidence="3" id="KW-1003">Cell membrane</keyword>
<dbReference type="Gene3D" id="1.20.1250.20">
    <property type="entry name" value="MFS general substrate transporter like domains"/>
    <property type="match status" value="1"/>
</dbReference>
<keyword evidence="6 7" id="KW-0472">Membrane</keyword>
<evidence type="ECO:0000256" key="7">
    <source>
        <dbReference type="SAM" id="Phobius"/>
    </source>
</evidence>
<dbReference type="EMBL" id="JAKELO010000002">
    <property type="protein sequence ID" value="MDE4907719.1"/>
    <property type="molecule type" value="Genomic_DNA"/>
</dbReference>
<gene>
    <name evidence="9" type="ORF">L0665_03720</name>
</gene>
<name>A0A9Q4PVM4_9EURY</name>
<feature type="transmembrane region" description="Helical" evidence="7">
    <location>
        <begin position="60"/>
        <end position="77"/>
    </location>
</feature>
<dbReference type="GO" id="GO:0022857">
    <property type="term" value="F:transmembrane transporter activity"/>
    <property type="evidence" value="ECO:0007669"/>
    <property type="project" value="InterPro"/>
</dbReference>
<feature type="transmembrane region" description="Helical" evidence="7">
    <location>
        <begin position="283"/>
        <end position="307"/>
    </location>
</feature>
<evidence type="ECO:0000256" key="4">
    <source>
        <dbReference type="ARBA" id="ARBA00022692"/>
    </source>
</evidence>
<comment type="caution">
    <text evidence="9">The sequence shown here is derived from an EMBL/GenBank/DDBJ whole genome shotgun (WGS) entry which is preliminary data.</text>
</comment>
<dbReference type="GO" id="GO:0005886">
    <property type="term" value="C:plasma membrane"/>
    <property type="evidence" value="ECO:0007669"/>
    <property type="project" value="UniProtKB-SubCell"/>
</dbReference>
<dbReference type="InterPro" id="IPR020846">
    <property type="entry name" value="MFS_dom"/>
</dbReference>
<reference evidence="9" key="1">
    <citation type="submission" date="2022-01" db="EMBL/GenBank/DDBJ databases">
        <title>Draft genome of Methanogenium marinum DSM 15558.</title>
        <authorList>
            <person name="Chen S.-C."/>
            <person name="You Y.-T."/>
        </authorList>
    </citation>
    <scope>NUCLEOTIDE SEQUENCE</scope>
    <source>
        <strain evidence="9">DSM 15558</strain>
    </source>
</reference>
<feature type="transmembrane region" description="Helical" evidence="7">
    <location>
        <begin position="192"/>
        <end position="212"/>
    </location>
</feature>
<keyword evidence="4 7" id="KW-0812">Transmembrane</keyword>
<feature type="transmembrane region" description="Helical" evidence="7">
    <location>
        <begin position="260"/>
        <end position="277"/>
    </location>
</feature>
<evidence type="ECO:0000256" key="6">
    <source>
        <dbReference type="ARBA" id="ARBA00023136"/>
    </source>
</evidence>
<feature type="domain" description="Major facilitator superfamily (MFS) profile" evidence="8">
    <location>
        <begin position="1"/>
        <end position="374"/>
    </location>
</feature>
<organism evidence="9 10">
    <name type="scientific">Methanogenium marinum</name>
    <dbReference type="NCBI Taxonomy" id="348610"/>
    <lineage>
        <taxon>Archaea</taxon>
        <taxon>Methanobacteriati</taxon>
        <taxon>Methanobacteriota</taxon>
        <taxon>Stenosarchaea group</taxon>
        <taxon>Methanomicrobia</taxon>
        <taxon>Methanomicrobiales</taxon>
        <taxon>Methanomicrobiaceae</taxon>
        <taxon>Methanogenium</taxon>
    </lineage>
</organism>
<dbReference type="PROSITE" id="PS50850">
    <property type="entry name" value="MFS"/>
    <property type="match status" value="1"/>
</dbReference>
<feature type="transmembrane region" description="Helical" evidence="7">
    <location>
        <begin position="117"/>
        <end position="140"/>
    </location>
</feature>
<keyword evidence="5 7" id="KW-1133">Transmembrane helix</keyword>
<dbReference type="Proteomes" id="UP001143747">
    <property type="component" value="Unassembled WGS sequence"/>
</dbReference>
<feature type="transmembrane region" description="Helical" evidence="7">
    <location>
        <begin position="89"/>
        <end position="110"/>
    </location>
</feature>
<proteinExistence type="predicted"/>
<dbReference type="InterPro" id="IPR036259">
    <property type="entry name" value="MFS_trans_sf"/>
</dbReference>
<dbReference type="InterPro" id="IPR011701">
    <property type="entry name" value="MFS"/>
</dbReference>
<feature type="transmembrane region" description="Helical" evidence="7">
    <location>
        <begin position="348"/>
        <end position="371"/>
    </location>
</feature>
<dbReference type="InterPro" id="IPR050171">
    <property type="entry name" value="MFS_Transporters"/>
</dbReference>
<dbReference type="CDD" id="cd17473">
    <property type="entry name" value="MFS_arabinose_efflux_permease_like"/>
    <property type="match status" value="1"/>
</dbReference>
<evidence type="ECO:0000256" key="5">
    <source>
        <dbReference type="ARBA" id="ARBA00022989"/>
    </source>
</evidence>
<keyword evidence="10" id="KW-1185">Reference proteome</keyword>
<protein>
    <submittedName>
        <fullName evidence="9">MFS transporter</fullName>
    </submittedName>
</protein>